<comment type="caution">
    <text evidence="2">The sequence shown here is derived from an EMBL/GenBank/DDBJ whole genome shotgun (WGS) entry which is preliminary data.</text>
</comment>
<dbReference type="EMBL" id="AMZH03037992">
    <property type="protein sequence ID" value="RRT31582.1"/>
    <property type="molecule type" value="Genomic_DNA"/>
</dbReference>
<name>A0A426WY02_ENSVE</name>
<dbReference type="AlphaFoldDB" id="A0A426WY02"/>
<protein>
    <submittedName>
        <fullName evidence="2">Uncharacterized protein</fullName>
    </submittedName>
</protein>
<dbReference type="Proteomes" id="UP000287651">
    <property type="component" value="Unassembled WGS sequence"/>
</dbReference>
<organism evidence="2 3">
    <name type="scientific">Ensete ventricosum</name>
    <name type="common">Abyssinian banana</name>
    <name type="synonym">Musa ensete</name>
    <dbReference type="NCBI Taxonomy" id="4639"/>
    <lineage>
        <taxon>Eukaryota</taxon>
        <taxon>Viridiplantae</taxon>
        <taxon>Streptophyta</taxon>
        <taxon>Embryophyta</taxon>
        <taxon>Tracheophyta</taxon>
        <taxon>Spermatophyta</taxon>
        <taxon>Magnoliopsida</taxon>
        <taxon>Liliopsida</taxon>
        <taxon>Zingiberales</taxon>
        <taxon>Musaceae</taxon>
        <taxon>Ensete</taxon>
    </lineage>
</organism>
<evidence type="ECO:0000313" key="2">
    <source>
        <dbReference type="EMBL" id="RRT31582.1"/>
    </source>
</evidence>
<evidence type="ECO:0000313" key="3">
    <source>
        <dbReference type="Proteomes" id="UP000287651"/>
    </source>
</evidence>
<gene>
    <name evidence="2" type="ORF">B296_00047187</name>
</gene>
<proteinExistence type="predicted"/>
<evidence type="ECO:0000256" key="1">
    <source>
        <dbReference type="SAM" id="MobiDB-lite"/>
    </source>
</evidence>
<feature type="region of interest" description="Disordered" evidence="1">
    <location>
        <begin position="37"/>
        <end position="88"/>
    </location>
</feature>
<sequence>MKGILSSSRAIKEMAELWLVEAGLSPASRDQIDLRGLRGMPKVTSGKVPPTRPTAREVGASPAREAPTASLKRSVVTPTEQVEDAARRHKKVKVLTMRHKSLLDEGESHS</sequence>
<accession>A0A426WY02</accession>
<reference evidence="2 3" key="1">
    <citation type="journal article" date="2014" name="Agronomy (Basel)">
        <title>A Draft Genome Sequence for Ensete ventricosum, the Drought-Tolerant Tree Against Hunger.</title>
        <authorList>
            <person name="Harrison J."/>
            <person name="Moore K.A."/>
            <person name="Paszkiewicz K."/>
            <person name="Jones T."/>
            <person name="Grant M."/>
            <person name="Ambacheew D."/>
            <person name="Muzemil S."/>
            <person name="Studholme D.J."/>
        </authorList>
    </citation>
    <scope>NUCLEOTIDE SEQUENCE [LARGE SCALE GENOMIC DNA]</scope>
</reference>